<evidence type="ECO:0000256" key="6">
    <source>
        <dbReference type="SAM" id="Phobius"/>
    </source>
</evidence>
<feature type="transmembrane region" description="Helical" evidence="6">
    <location>
        <begin position="152"/>
        <end position="173"/>
    </location>
</feature>
<evidence type="ECO:0000313" key="8">
    <source>
        <dbReference type="EMBL" id="ORC84510.1"/>
    </source>
</evidence>
<dbReference type="VEuPathDB" id="TriTrypDB:TM35_000441660"/>
<dbReference type="InterPro" id="IPR036259">
    <property type="entry name" value="MFS_trans_sf"/>
</dbReference>
<dbReference type="SUPFAM" id="SSF103473">
    <property type="entry name" value="MFS general substrate transporter"/>
    <property type="match status" value="1"/>
</dbReference>
<comment type="caution">
    <text evidence="8">The sequence shown here is derived from an EMBL/GenBank/DDBJ whole genome shotgun (WGS) entry which is preliminary data.</text>
</comment>
<keyword evidence="3 6" id="KW-1133">Transmembrane helix</keyword>
<feature type="transmembrane region" description="Helical" evidence="6">
    <location>
        <begin position="179"/>
        <end position="203"/>
    </location>
</feature>
<name>A0A1X0NK77_9TRYP</name>
<feature type="transmembrane region" description="Helical" evidence="6">
    <location>
        <begin position="51"/>
        <end position="70"/>
    </location>
</feature>
<evidence type="ECO:0000256" key="5">
    <source>
        <dbReference type="SAM" id="MobiDB-lite"/>
    </source>
</evidence>
<dbReference type="PANTHER" id="PTHR21576:SF157">
    <property type="entry name" value="NODULIN-LIKE DOMAIN-CONTAINING PROTEIN"/>
    <property type="match status" value="1"/>
</dbReference>
<organism evidence="8 9">
    <name type="scientific">Trypanosoma theileri</name>
    <dbReference type="NCBI Taxonomy" id="67003"/>
    <lineage>
        <taxon>Eukaryota</taxon>
        <taxon>Discoba</taxon>
        <taxon>Euglenozoa</taxon>
        <taxon>Kinetoplastea</taxon>
        <taxon>Metakinetoplastina</taxon>
        <taxon>Trypanosomatida</taxon>
        <taxon>Trypanosomatidae</taxon>
        <taxon>Trypanosoma</taxon>
    </lineage>
</organism>
<keyword evidence="4 6" id="KW-0472">Membrane</keyword>
<comment type="subcellular location">
    <subcellularLocation>
        <location evidence="1">Membrane</location>
        <topology evidence="1">Multi-pass membrane protein</topology>
    </subcellularLocation>
</comment>
<accession>A0A1X0NK77</accession>
<evidence type="ECO:0000256" key="4">
    <source>
        <dbReference type="ARBA" id="ARBA00023136"/>
    </source>
</evidence>
<dbReference type="GeneID" id="39989955"/>
<dbReference type="OrthoDB" id="251148at2759"/>
<dbReference type="InterPro" id="IPR010658">
    <property type="entry name" value="Nodulin-like"/>
</dbReference>
<dbReference type="GO" id="GO:0016020">
    <property type="term" value="C:membrane"/>
    <property type="evidence" value="ECO:0007669"/>
    <property type="project" value="UniProtKB-SubCell"/>
</dbReference>
<feature type="transmembrane region" description="Helical" evidence="6">
    <location>
        <begin position="115"/>
        <end position="140"/>
    </location>
</feature>
<sequence length="276" mass="30748">MAKEERVSEEAPQEVLHGGEVVRHDEDGDADAVVVEAFHDHLPPLSEVKRFTIVGVAIFGCICASFAHFFNLFSGELQKEYSLSQRDLSTISTVGTVFCFFTLPYGFLYDYFGPVPIFCISATMFPLGALLLALSFNGFIYGTVARLSVFNAILNIGTIMFDFGCQMTLLSIFPSSRGAIVAIGKTFNGLGSPIVGTIQLAFFDNHPDHFFYFLMVLVVVVSLSCMYFLRLPPYHLTGYQQSHLSEQEKTKRLATRAQYLRQKTPVPRFLVGISFV</sequence>
<dbReference type="RefSeq" id="XP_028878576.1">
    <property type="nucleotide sequence ID" value="XM_029030175.1"/>
</dbReference>
<dbReference type="Pfam" id="PF06813">
    <property type="entry name" value="Nodulin-like"/>
    <property type="match status" value="1"/>
</dbReference>
<feature type="transmembrane region" description="Helical" evidence="6">
    <location>
        <begin position="210"/>
        <end position="229"/>
    </location>
</feature>
<protein>
    <recommendedName>
        <fullName evidence="7">Nodulin-like domain-containing protein</fullName>
    </recommendedName>
</protein>
<feature type="domain" description="Nodulin-like" evidence="7">
    <location>
        <begin position="57"/>
        <end position="235"/>
    </location>
</feature>
<proteinExistence type="predicted"/>
<dbReference type="Proteomes" id="UP000192257">
    <property type="component" value="Unassembled WGS sequence"/>
</dbReference>
<keyword evidence="2 6" id="KW-0812">Transmembrane</keyword>
<dbReference type="PANTHER" id="PTHR21576">
    <property type="entry name" value="UNCHARACTERIZED NODULIN-LIKE PROTEIN"/>
    <property type="match status" value="1"/>
</dbReference>
<dbReference type="Gene3D" id="1.20.1250.20">
    <property type="entry name" value="MFS general substrate transporter like domains"/>
    <property type="match status" value="1"/>
</dbReference>
<feature type="transmembrane region" description="Helical" evidence="6">
    <location>
        <begin position="91"/>
        <end position="109"/>
    </location>
</feature>
<evidence type="ECO:0000256" key="3">
    <source>
        <dbReference type="ARBA" id="ARBA00022989"/>
    </source>
</evidence>
<keyword evidence="9" id="KW-1185">Reference proteome</keyword>
<feature type="non-terminal residue" evidence="8">
    <location>
        <position position="276"/>
    </location>
</feature>
<evidence type="ECO:0000256" key="1">
    <source>
        <dbReference type="ARBA" id="ARBA00004141"/>
    </source>
</evidence>
<evidence type="ECO:0000259" key="7">
    <source>
        <dbReference type="Pfam" id="PF06813"/>
    </source>
</evidence>
<reference evidence="8 9" key="1">
    <citation type="submission" date="2017-03" db="EMBL/GenBank/DDBJ databases">
        <title>An alternative strategy for trypanosome survival in the mammalian bloodstream revealed through genome and transcriptome analysis of the ubiquitous bovine parasite Trypanosoma (Megatrypanum) theileri.</title>
        <authorList>
            <person name="Kelly S."/>
            <person name="Ivens A."/>
            <person name="Mott A."/>
            <person name="O'Neill E."/>
            <person name="Emms D."/>
            <person name="Macleod O."/>
            <person name="Voorheis P."/>
            <person name="Matthews J."/>
            <person name="Matthews K."/>
            <person name="Carrington M."/>
        </authorList>
    </citation>
    <scope>NUCLEOTIDE SEQUENCE [LARGE SCALE GENOMIC DNA]</scope>
    <source>
        <strain evidence="8">Edinburgh</strain>
    </source>
</reference>
<evidence type="ECO:0000313" key="9">
    <source>
        <dbReference type="Proteomes" id="UP000192257"/>
    </source>
</evidence>
<dbReference type="STRING" id="67003.A0A1X0NK77"/>
<dbReference type="EMBL" id="NBCO01000044">
    <property type="protein sequence ID" value="ORC84510.1"/>
    <property type="molecule type" value="Genomic_DNA"/>
</dbReference>
<dbReference type="AlphaFoldDB" id="A0A1X0NK77"/>
<evidence type="ECO:0000256" key="2">
    <source>
        <dbReference type="ARBA" id="ARBA00022692"/>
    </source>
</evidence>
<feature type="region of interest" description="Disordered" evidence="5">
    <location>
        <begin position="1"/>
        <end position="20"/>
    </location>
</feature>
<gene>
    <name evidence="8" type="ORF">TM35_000441660</name>
</gene>